<keyword evidence="1" id="KW-0472">Membrane</keyword>
<proteinExistence type="predicted"/>
<keyword evidence="1" id="KW-0812">Transmembrane</keyword>
<evidence type="ECO:0000313" key="3">
    <source>
        <dbReference type="EMBL" id="XAN06538.1"/>
    </source>
</evidence>
<evidence type="ECO:0000259" key="2">
    <source>
        <dbReference type="Pfam" id="PF13399"/>
    </source>
</evidence>
<dbReference type="EMBL" id="CP154795">
    <property type="protein sequence ID" value="XAN06538.1"/>
    <property type="molecule type" value="Genomic_DNA"/>
</dbReference>
<dbReference type="RefSeq" id="WP_425307968.1">
    <property type="nucleotide sequence ID" value="NZ_CP154795.1"/>
</dbReference>
<evidence type="ECO:0000313" key="4">
    <source>
        <dbReference type="Proteomes" id="UP001442841"/>
    </source>
</evidence>
<reference evidence="3 4" key="1">
    <citation type="submission" date="2024-04" db="EMBL/GenBank/DDBJ databases">
        <title>Isolation of an actinomycete strain from pig manure.</title>
        <authorList>
            <person name="Gong T."/>
            <person name="Yu Z."/>
            <person name="An M."/>
            <person name="Wei C."/>
            <person name="Yang W."/>
            <person name="Liu L."/>
        </authorList>
    </citation>
    <scope>NUCLEOTIDE SEQUENCE [LARGE SCALE GENOMIC DNA]</scope>
    <source>
        <strain evidence="3 4">ZF39</strain>
    </source>
</reference>
<dbReference type="InterPro" id="IPR027381">
    <property type="entry name" value="LytR/CpsA/Psr_C"/>
</dbReference>
<keyword evidence="1" id="KW-1133">Transmembrane helix</keyword>
<dbReference type="Proteomes" id="UP001442841">
    <property type="component" value="Chromosome"/>
</dbReference>
<evidence type="ECO:0000256" key="1">
    <source>
        <dbReference type="SAM" id="Phobius"/>
    </source>
</evidence>
<name>A0ABZ3FKH0_9ACTN</name>
<accession>A0ABZ3FKH0</accession>
<dbReference type="Gene3D" id="3.30.70.2390">
    <property type="match status" value="1"/>
</dbReference>
<protein>
    <submittedName>
        <fullName evidence="3">LytR C-terminal domain-containing protein</fullName>
    </submittedName>
</protein>
<feature type="transmembrane region" description="Helical" evidence="1">
    <location>
        <begin position="12"/>
        <end position="31"/>
    </location>
</feature>
<sequence>MEFGRIWRIAKTPVILLSLLLLVGLSGWWGYNAMTAPMPPPYVAPCVERPLPDGVLKSDMVQVRVHNASTKRGKAAEVSQQLKRQGFTVRGVGNADENQEKSVIKGYAKDAPEVELVLAQFNGFEVEADGRRDRSVEIIIGQNYDSMIGEAPRELSTGAQTICLPATPTPAAA</sequence>
<dbReference type="Pfam" id="PF13399">
    <property type="entry name" value="LytR_C"/>
    <property type="match status" value="1"/>
</dbReference>
<gene>
    <name evidence="3" type="ORF">AADG42_04170</name>
</gene>
<feature type="domain" description="LytR/CpsA/Psr regulator C-terminal" evidence="2">
    <location>
        <begin position="61"/>
        <end position="144"/>
    </location>
</feature>
<organism evidence="3 4">
    <name type="scientific">Ammonicoccus fulvus</name>
    <dbReference type="NCBI Taxonomy" id="3138240"/>
    <lineage>
        <taxon>Bacteria</taxon>
        <taxon>Bacillati</taxon>
        <taxon>Actinomycetota</taxon>
        <taxon>Actinomycetes</taxon>
        <taxon>Propionibacteriales</taxon>
        <taxon>Propionibacteriaceae</taxon>
        <taxon>Ammonicoccus</taxon>
    </lineage>
</organism>
<keyword evidence="4" id="KW-1185">Reference proteome</keyword>